<dbReference type="InterPro" id="IPR009081">
    <property type="entry name" value="PP-bd_ACP"/>
</dbReference>
<dbReference type="InterPro" id="IPR044813">
    <property type="entry name" value="ACP_chloroplastic"/>
</dbReference>
<evidence type="ECO:0000256" key="2">
    <source>
        <dbReference type="ARBA" id="ARBA00010930"/>
    </source>
</evidence>
<keyword evidence="5" id="KW-0275">Fatty acid biosynthesis</keyword>
<keyword evidence="8" id="KW-1185">Reference proteome</keyword>
<sequence>MAILKALKLFAATPYTSSPLIIESDSRVALSWLNSIGKTTATTRVSGLKLVSFMNQGRSSLSFNLRPMLALLRISCAAKPETVDKVCAIVRKQLALPNDKPVTGDSKFAELGAASLDTVEIVMGLEEEFGITVEEDNAQSIATVQDAADLIEKVCSEKSA</sequence>
<proteinExistence type="inferred from homology"/>
<dbReference type="GO" id="GO:0000036">
    <property type="term" value="F:acyl carrier activity"/>
    <property type="evidence" value="ECO:0007669"/>
    <property type="project" value="InterPro"/>
</dbReference>
<evidence type="ECO:0000313" key="7">
    <source>
        <dbReference type="EMBL" id="EOY10648.1"/>
    </source>
</evidence>
<evidence type="ECO:0000259" key="6">
    <source>
        <dbReference type="PROSITE" id="PS50075"/>
    </source>
</evidence>
<keyword evidence="5" id="KW-0276">Fatty acid metabolism</keyword>
<organism evidence="7 8">
    <name type="scientific">Theobroma cacao</name>
    <name type="common">Cacao</name>
    <name type="synonym">Cocoa</name>
    <dbReference type="NCBI Taxonomy" id="3641"/>
    <lineage>
        <taxon>Eukaryota</taxon>
        <taxon>Viridiplantae</taxon>
        <taxon>Streptophyta</taxon>
        <taxon>Embryophyta</taxon>
        <taxon>Tracheophyta</taxon>
        <taxon>Spermatophyta</taxon>
        <taxon>Magnoliopsida</taxon>
        <taxon>eudicotyledons</taxon>
        <taxon>Gunneridae</taxon>
        <taxon>Pentapetalae</taxon>
        <taxon>rosids</taxon>
        <taxon>malvids</taxon>
        <taxon>Malvales</taxon>
        <taxon>Malvaceae</taxon>
        <taxon>Byttnerioideae</taxon>
        <taxon>Theobroma</taxon>
    </lineage>
</organism>
<evidence type="ECO:0000256" key="4">
    <source>
        <dbReference type="ARBA" id="ARBA00022553"/>
    </source>
</evidence>
<evidence type="ECO:0000256" key="3">
    <source>
        <dbReference type="ARBA" id="ARBA00022450"/>
    </source>
</evidence>
<feature type="domain" description="Carrier" evidence="6">
    <location>
        <begin position="80"/>
        <end position="155"/>
    </location>
</feature>
<dbReference type="EMBL" id="CM001883">
    <property type="protein sequence ID" value="EOY10648.1"/>
    <property type="molecule type" value="Genomic_DNA"/>
</dbReference>
<dbReference type="HOGENOM" id="CLU_108696_1_0_1"/>
<protein>
    <recommendedName>
        <fullName evidence="5">Acyl carrier protein</fullName>
    </recommendedName>
</protein>
<dbReference type="PANTHER" id="PTHR46153:SF20">
    <property type="entry name" value="ACYL CARRIER PROTEIN 2, CHLOROPLASTIC-RELATED"/>
    <property type="match status" value="1"/>
</dbReference>
<dbReference type="Pfam" id="PF00550">
    <property type="entry name" value="PP-binding"/>
    <property type="match status" value="1"/>
</dbReference>
<keyword evidence="4" id="KW-0597">Phosphoprotein</keyword>
<evidence type="ECO:0000313" key="8">
    <source>
        <dbReference type="Proteomes" id="UP000026915"/>
    </source>
</evidence>
<dbReference type="InParanoid" id="A0A061F196"/>
<dbReference type="HAMAP" id="MF_01217">
    <property type="entry name" value="Acyl_carrier"/>
    <property type="match status" value="1"/>
</dbReference>
<keyword evidence="5" id="KW-0444">Lipid biosynthesis</keyword>
<dbReference type="eggNOG" id="KOG1748">
    <property type="taxonomic scope" value="Eukaryota"/>
</dbReference>
<accession>A0A061F196</accession>
<dbReference type="Gramene" id="EOY10648">
    <property type="protein sequence ID" value="EOY10648"/>
    <property type="gene ID" value="TCM_025957"/>
</dbReference>
<keyword evidence="5" id="KW-0443">Lipid metabolism</keyword>
<dbReference type="InterPro" id="IPR036736">
    <property type="entry name" value="ACP-like_sf"/>
</dbReference>
<evidence type="ECO:0000256" key="1">
    <source>
        <dbReference type="ARBA" id="ARBA00003180"/>
    </source>
</evidence>
<dbReference type="NCBIfam" id="TIGR00517">
    <property type="entry name" value="acyl_carrier"/>
    <property type="match status" value="1"/>
</dbReference>
<dbReference type="Proteomes" id="UP000026915">
    <property type="component" value="Chromosome 5"/>
</dbReference>
<dbReference type="InterPro" id="IPR003231">
    <property type="entry name" value="ACP"/>
</dbReference>
<gene>
    <name evidence="7" type="ORF">TCM_025957</name>
</gene>
<dbReference type="STRING" id="3641.A0A061F196"/>
<dbReference type="FunCoup" id="A0A061F196">
    <property type="interactions" value="1323"/>
</dbReference>
<dbReference type="AlphaFoldDB" id="A0A061F196"/>
<dbReference type="SUPFAM" id="SSF47336">
    <property type="entry name" value="ACP-like"/>
    <property type="match status" value="1"/>
</dbReference>
<evidence type="ECO:0000256" key="5">
    <source>
        <dbReference type="RuleBase" id="RU000722"/>
    </source>
</evidence>
<comment type="function">
    <text evidence="1 5">Carrier of the growing fatty acid chain in fatty acid biosynthesis.</text>
</comment>
<name>A0A061F196_THECC</name>
<keyword evidence="3 5" id="KW-0596">Phosphopantetheine</keyword>
<reference evidence="7 8" key="1">
    <citation type="journal article" date="2013" name="Genome Biol.">
        <title>The genome sequence of the most widely cultivated cacao type and its use to identify candidate genes regulating pod color.</title>
        <authorList>
            <person name="Motamayor J.C."/>
            <person name="Mockaitis K."/>
            <person name="Schmutz J."/>
            <person name="Haiminen N."/>
            <person name="Iii D.L."/>
            <person name="Cornejo O."/>
            <person name="Findley S.D."/>
            <person name="Zheng P."/>
            <person name="Utro F."/>
            <person name="Royaert S."/>
            <person name="Saski C."/>
            <person name="Jenkins J."/>
            <person name="Podicheti R."/>
            <person name="Zhao M."/>
            <person name="Scheffler B.E."/>
            <person name="Stack J.C."/>
            <person name="Feltus F.A."/>
            <person name="Mustiga G.M."/>
            <person name="Amores F."/>
            <person name="Phillips W."/>
            <person name="Marelli J.P."/>
            <person name="May G.D."/>
            <person name="Shapiro H."/>
            <person name="Ma J."/>
            <person name="Bustamante C.D."/>
            <person name="Schnell R.J."/>
            <person name="Main D."/>
            <person name="Gilbert D."/>
            <person name="Parida L."/>
            <person name="Kuhn D.N."/>
        </authorList>
    </citation>
    <scope>NUCLEOTIDE SEQUENCE [LARGE SCALE GENOMIC DNA]</scope>
    <source>
        <strain evidence="8">cv. Matina 1-6</strain>
    </source>
</reference>
<comment type="similarity">
    <text evidence="2">Belongs to the acyl carrier protein (ACP) family.</text>
</comment>
<dbReference type="PANTHER" id="PTHR46153">
    <property type="entry name" value="ACYL CARRIER PROTEIN"/>
    <property type="match status" value="1"/>
</dbReference>
<dbReference type="PROSITE" id="PS50075">
    <property type="entry name" value="CARRIER"/>
    <property type="match status" value="1"/>
</dbReference>
<dbReference type="Gene3D" id="1.10.1200.10">
    <property type="entry name" value="ACP-like"/>
    <property type="match status" value="1"/>
</dbReference>